<organism evidence="1 3">
    <name type="scientific">Microbotryum silenes-dioicae</name>
    <dbReference type="NCBI Taxonomy" id="796604"/>
    <lineage>
        <taxon>Eukaryota</taxon>
        <taxon>Fungi</taxon>
        <taxon>Dikarya</taxon>
        <taxon>Basidiomycota</taxon>
        <taxon>Pucciniomycotina</taxon>
        <taxon>Microbotryomycetes</taxon>
        <taxon>Microbotryales</taxon>
        <taxon>Microbotryaceae</taxon>
        <taxon>Microbotryum</taxon>
    </lineage>
</organism>
<keyword evidence="3" id="KW-1185">Reference proteome</keyword>
<dbReference type="EMBL" id="FQNC01000012">
    <property type="protein sequence ID" value="SGY14008.1"/>
    <property type="molecule type" value="Genomic_DNA"/>
</dbReference>
<reference evidence="1 3" key="1">
    <citation type="submission" date="2016-11" db="EMBL/GenBank/DDBJ databases">
        <authorList>
            <person name="Jaros S."/>
            <person name="Januszkiewicz K."/>
            <person name="Wedrychowicz H."/>
        </authorList>
    </citation>
    <scope>NUCLEOTIDE SEQUENCE [LARGE SCALE GENOMIC DNA]</scope>
</reference>
<gene>
    <name evidence="1" type="primary">BQ5605_C010g06025</name>
    <name evidence="2" type="synonym">BQ5605_C010g06035</name>
    <name evidence="1" type="ORF">BQ5605_C010G06025</name>
    <name evidence="2" type="ORF">BQ5605_C010G06035</name>
</gene>
<name>A0A2X0NT68_9BASI</name>
<dbReference type="AlphaFoldDB" id="A0A2X0NT68"/>
<accession>A0A2X0NT68</accession>
<dbReference type="Proteomes" id="UP000249464">
    <property type="component" value="Unassembled WGS sequence"/>
</dbReference>
<evidence type="ECO:0000313" key="1">
    <source>
        <dbReference type="EMBL" id="SGY14008.1"/>
    </source>
</evidence>
<protein>
    <submittedName>
        <fullName evidence="1">BQ5605_C010g06025 protein</fullName>
    </submittedName>
    <submittedName>
        <fullName evidence="2">BQ5605_C010g06035 protein</fullName>
    </submittedName>
</protein>
<proteinExistence type="predicted"/>
<sequence>MLDRPVQPHCDSRRATGIPLRLLLDKRDHFLPGDMSRFFEETAIEPTARFYKEAEVIWQAVSEETWVELDNYVEEIRHRCNHIIIRLRQRASWNMFTSEARAAWRDSWQFCLREGQLHLMQPIHFLREKYISQFNAKHPELDPPLRQSDKLTHRLSGLPSFKGDYVAYLRREGFEPARCFGLFEDALAHVKRRGGIHFDDRPTPDFDVLVDGRAHALPKDRDILGLPAVLPPPRHLPVTGDGRWTPLTTLNTCT</sequence>
<evidence type="ECO:0000313" key="2">
    <source>
        <dbReference type="EMBL" id="SGY14035.1"/>
    </source>
</evidence>
<dbReference type="EMBL" id="FQNC01000012">
    <property type="protein sequence ID" value="SGY14035.1"/>
    <property type="molecule type" value="Genomic_DNA"/>
</dbReference>
<evidence type="ECO:0000313" key="3">
    <source>
        <dbReference type="Proteomes" id="UP000249464"/>
    </source>
</evidence>